<dbReference type="Proteomes" id="UP000507470">
    <property type="component" value="Unassembled WGS sequence"/>
</dbReference>
<comment type="similarity">
    <text evidence="1">Belongs to the IAP family.</text>
</comment>
<feature type="region of interest" description="Disordered" evidence="6">
    <location>
        <begin position="1417"/>
        <end position="1437"/>
    </location>
</feature>
<gene>
    <name evidence="8" type="ORF">MCOR_42432</name>
</gene>
<dbReference type="OrthoDB" id="6129466at2759"/>
<keyword evidence="9" id="KW-1185">Reference proteome</keyword>
<dbReference type="GO" id="GO:0043066">
    <property type="term" value="P:negative regulation of apoptotic process"/>
    <property type="evidence" value="ECO:0007669"/>
    <property type="project" value="TreeGrafter"/>
</dbReference>
<dbReference type="SMART" id="SM00238">
    <property type="entry name" value="BIR"/>
    <property type="match status" value="2"/>
</dbReference>
<dbReference type="InterPro" id="IPR001370">
    <property type="entry name" value="BIR_rpt"/>
</dbReference>
<keyword evidence="2" id="KW-0479">Metal-binding</keyword>
<sequence length="1608" mass="184250">MTKHKGLGILLLYDLKSSSVVQLNSKDESLKSIPVREMEIKLKELIHVISKNRFAELLGASTFVLIVDTATNRDVEMLIKKVGIDLEKTDSLVGLLFNSQHYIFIGYGQKGMDKSDIILEYFNAVPSDYSKKLTTFKQNIQKFPTESSIPSNEGKKECLADLENKCTVDEWINSTRNQHILSACIVEELPISKDIFSTGLLLKLLQGENILDIQCLKVISNSYCSSCKIIILCKVFTSEFLQEYVFPSKETKKHSTTNRLEERVKIYFYRLESIRSFITIGNPSFLHAFEKPKEISNAVEHWKNHYHAINSNVRNCDLCICEVQKILDIMISIMDCDNCSKNVLNRLQLRKTNSTLNEFNISCVFCNLINVLKEWHCNFDSELQFLSNCNTAIDFIQRWVKINFSEPMISSNILLVDEFRKANNSVYSAIDLEVLDICKLLYSYSMTQMTVDSSIRSDLLYEMYRRVSEMDIEDFQSLCMLHLLLQLNSLEFAVLQHFFNNNFIKSAIATDNTKLRNKIVMLSEIKDLTCDISTKHMFLSMLLKIIDSEVENLQIINYLEINDQKEEKKGLFRRFYSCDVQSSQFLDTRTLLIPKTNLEMIAKEEKQNDSNTFSKKLFLKPCVRSTYEHVESWHVLVKSWLEPVKSWLEHVERSYEHVASSFYKKDETVYHKHVERNCHGHIEKNCFALVERSYEHVERSFHKDDERICREHVEKNCHEHVERNCHELVVRNGLALAERVYEHVERSSELVEENDLVKKMKDITSKGHKNCLELLKFYAREDLHKRGAITFHEKKLFQFCKDKILQCVSELCSDHQPNSTHKHLCSSKPFCIQIGDVLCGFENKNLFTRHYDCRIHRNLCSDETCNIHLQCKNKPKLLLLGKVAVSNSTRHILLKGIQSRDISKHTSSVQEGRMTECRLTYTEKYYIACIVMIVLGISHILTQTMLVFLETIMTKNNCKQETGVRKQTVTILCLLFGSVSCKQIFETSVKEEDNVCIQFPKKFQKSLSIRGNRKLENIMQKDKLMDLFDILQTDNSKCVKSELYNIINHNSIFRNDEITVFPVSKNVMSNEILRVGSLNNFPSENSPSLIKLAKYGFYYEGKGREVTCFSCGIKHEDWSYRSNPLEVHRQISPNCEYLKTFTPSDQPVFKPTIDIIENDCRQNATPRMPTTEISHVNGIGADSVRTCTDAHGMTPTLLISSSPMTVAVQSVDSGLFGSSLSHSSNNLVTSNSTSSSSISQRSSRASTDSGFGSSGSLSSNQSSSSSNNSNLTVPQLPPLIEGPEHSIQRVPGPASRDSPVPQNNRKNTPKEKYPEYIPIERRRATYKNWPPNLDFLHPLDLSECGFFYSNFGDCVRCFHCGIGLRNWESDDNPWVEHARWSRKCPYLLQKKGQEFIDSVLTVLGIQTDAEIEMQTANEGTEQASQVSSGYGTASSNDVRDPICHPAAQYIIRENIFGDNKEKQVKKTMNQLLQIHEWDDITNDILVNALLESKDVMENLDTKTNSLKLSESAVSKSLASSDSNSQTTKTEDKNKEKETQKSGEEDPDKIQKENEELKDLYTCKICLDERVGITFVPCGHLVTCKTCSPKIRRCPLCRTFIRGTIKTTM</sequence>
<dbReference type="GO" id="GO:0008270">
    <property type="term" value="F:zinc ion binding"/>
    <property type="evidence" value="ECO:0007669"/>
    <property type="project" value="UniProtKB-KW"/>
</dbReference>
<dbReference type="Gene3D" id="1.10.533.10">
    <property type="entry name" value="Death Domain, Fas"/>
    <property type="match status" value="1"/>
</dbReference>
<evidence type="ECO:0000313" key="8">
    <source>
        <dbReference type="EMBL" id="CAC5409103.1"/>
    </source>
</evidence>
<evidence type="ECO:0000256" key="3">
    <source>
        <dbReference type="ARBA" id="ARBA00022771"/>
    </source>
</evidence>
<protein>
    <submittedName>
        <fullName evidence="8">BIRC7_8</fullName>
    </submittedName>
</protein>
<dbReference type="PROSITE" id="PS50089">
    <property type="entry name" value="ZF_RING_2"/>
    <property type="match status" value="1"/>
</dbReference>
<dbReference type="InterPro" id="IPR001841">
    <property type="entry name" value="Znf_RING"/>
</dbReference>
<evidence type="ECO:0000313" key="9">
    <source>
        <dbReference type="Proteomes" id="UP000507470"/>
    </source>
</evidence>
<dbReference type="GO" id="GO:0005634">
    <property type="term" value="C:nucleus"/>
    <property type="evidence" value="ECO:0007669"/>
    <property type="project" value="TreeGrafter"/>
</dbReference>
<dbReference type="GO" id="GO:0031398">
    <property type="term" value="P:positive regulation of protein ubiquitination"/>
    <property type="evidence" value="ECO:0007669"/>
    <property type="project" value="TreeGrafter"/>
</dbReference>
<accession>A0A6J8DKF0</accession>
<feature type="region of interest" description="Disordered" evidence="6">
    <location>
        <begin position="1222"/>
        <end position="1315"/>
    </location>
</feature>
<dbReference type="FunFam" id="1.10.1170.10:FF:000002">
    <property type="entry name" value="Baculoviral IAP repeat containing 7"/>
    <property type="match status" value="1"/>
</dbReference>
<name>A0A6J8DKF0_MYTCO</name>
<feature type="compositionally biased region" description="Low complexity" evidence="6">
    <location>
        <begin position="1222"/>
        <end position="1270"/>
    </location>
</feature>
<dbReference type="SUPFAM" id="SSF57924">
    <property type="entry name" value="Inhibitor of apoptosis (IAP) repeat"/>
    <property type="match status" value="2"/>
</dbReference>
<dbReference type="EMBL" id="CACVKT020007636">
    <property type="protein sequence ID" value="CAC5409103.1"/>
    <property type="molecule type" value="Genomic_DNA"/>
</dbReference>
<evidence type="ECO:0000256" key="1">
    <source>
        <dbReference type="ARBA" id="ARBA00006672"/>
    </source>
</evidence>
<dbReference type="CDD" id="cd00022">
    <property type="entry name" value="BIR"/>
    <property type="match status" value="2"/>
</dbReference>
<keyword evidence="3 5" id="KW-0863">Zinc-finger</keyword>
<dbReference type="Pfam" id="PF13920">
    <property type="entry name" value="zf-C3HC4_3"/>
    <property type="match status" value="1"/>
</dbReference>
<keyword evidence="4" id="KW-0862">Zinc</keyword>
<proteinExistence type="inferred from homology"/>
<dbReference type="SMART" id="SM00184">
    <property type="entry name" value="RING"/>
    <property type="match status" value="1"/>
</dbReference>
<evidence type="ECO:0000259" key="7">
    <source>
        <dbReference type="PROSITE" id="PS50089"/>
    </source>
</evidence>
<feature type="compositionally biased region" description="Low complexity" evidence="6">
    <location>
        <begin position="1510"/>
        <end position="1527"/>
    </location>
</feature>
<dbReference type="PANTHER" id="PTHR10044:SF139">
    <property type="entry name" value="DEATH-ASSOCIATED INHIBITOR OF APOPTOSIS 2"/>
    <property type="match status" value="1"/>
</dbReference>
<evidence type="ECO:0000256" key="4">
    <source>
        <dbReference type="ARBA" id="ARBA00022833"/>
    </source>
</evidence>
<evidence type="ECO:0000256" key="6">
    <source>
        <dbReference type="SAM" id="MobiDB-lite"/>
    </source>
</evidence>
<dbReference type="GO" id="GO:0005737">
    <property type="term" value="C:cytoplasm"/>
    <property type="evidence" value="ECO:0007669"/>
    <property type="project" value="TreeGrafter"/>
</dbReference>
<dbReference type="GO" id="GO:0051726">
    <property type="term" value="P:regulation of cell cycle"/>
    <property type="evidence" value="ECO:0007669"/>
    <property type="project" value="TreeGrafter"/>
</dbReference>
<dbReference type="PROSITE" id="PS50143">
    <property type="entry name" value="BIR_REPEAT_2"/>
    <property type="match status" value="2"/>
</dbReference>
<dbReference type="InterPro" id="IPR050784">
    <property type="entry name" value="IAP"/>
</dbReference>
<dbReference type="GO" id="GO:0061630">
    <property type="term" value="F:ubiquitin protein ligase activity"/>
    <property type="evidence" value="ECO:0007669"/>
    <property type="project" value="TreeGrafter"/>
</dbReference>
<dbReference type="Gene3D" id="1.10.1170.10">
    <property type="entry name" value="Inhibitor Of Apoptosis Protein (2mihbC-IAP-1), Chain A"/>
    <property type="match status" value="3"/>
</dbReference>
<feature type="domain" description="RING-type" evidence="7">
    <location>
        <begin position="1562"/>
        <end position="1597"/>
    </location>
</feature>
<dbReference type="PANTHER" id="PTHR10044">
    <property type="entry name" value="INHIBITOR OF APOPTOSIS"/>
    <property type="match status" value="1"/>
</dbReference>
<evidence type="ECO:0000256" key="2">
    <source>
        <dbReference type="ARBA" id="ARBA00022723"/>
    </source>
</evidence>
<dbReference type="Pfam" id="PF00653">
    <property type="entry name" value="BIR"/>
    <property type="match status" value="2"/>
</dbReference>
<organism evidence="8 9">
    <name type="scientific">Mytilus coruscus</name>
    <name type="common">Sea mussel</name>
    <dbReference type="NCBI Taxonomy" id="42192"/>
    <lineage>
        <taxon>Eukaryota</taxon>
        <taxon>Metazoa</taxon>
        <taxon>Spiralia</taxon>
        <taxon>Lophotrochozoa</taxon>
        <taxon>Mollusca</taxon>
        <taxon>Bivalvia</taxon>
        <taxon>Autobranchia</taxon>
        <taxon>Pteriomorphia</taxon>
        <taxon>Mytilida</taxon>
        <taxon>Mytiloidea</taxon>
        <taxon>Mytilidae</taxon>
        <taxon>Mytilinae</taxon>
        <taxon>Mytilus</taxon>
    </lineage>
</organism>
<dbReference type="InterPro" id="IPR011029">
    <property type="entry name" value="DEATH-like_dom_sf"/>
</dbReference>
<dbReference type="GO" id="GO:0043027">
    <property type="term" value="F:cysteine-type endopeptidase inhibitor activity involved in apoptotic process"/>
    <property type="evidence" value="ECO:0007669"/>
    <property type="project" value="TreeGrafter"/>
</dbReference>
<feature type="region of interest" description="Disordered" evidence="6">
    <location>
        <begin position="1510"/>
        <end position="1550"/>
    </location>
</feature>
<feature type="compositionally biased region" description="Basic and acidic residues" evidence="6">
    <location>
        <begin position="1528"/>
        <end position="1550"/>
    </location>
</feature>
<evidence type="ECO:0000256" key="5">
    <source>
        <dbReference type="PROSITE-ProRule" id="PRU00175"/>
    </source>
</evidence>
<reference evidence="8 9" key="1">
    <citation type="submission" date="2020-06" db="EMBL/GenBank/DDBJ databases">
        <authorList>
            <person name="Li R."/>
            <person name="Bekaert M."/>
        </authorList>
    </citation>
    <scope>NUCLEOTIDE SEQUENCE [LARGE SCALE GENOMIC DNA]</scope>
    <source>
        <strain evidence="9">wild</strain>
    </source>
</reference>
<feature type="compositionally biased region" description="Polar residues" evidence="6">
    <location>
        <begin position="1417"/>
        <end position="1436"/>
    </location>
</feature>